<comment type="similarity">
    <text evidence="1">Belongs to the metallophosphoesterase superfamily. YfcE family.</text>
</comment>
<evidence type="ECO:0000313" key="3">
    <source>
        <dbReference type="EMBL" id="MBK5932026.1"/>
    </source>
</evidence>
<dbReference type="InterPro" id="IPR024654">
    <property type="entry name" value="Calcineurin-like_PHP_lpxH"/>
</dbReference>
<protein>
    <submittedName>
        <fullName evidence="3">YfcE family phosphodiesterase</fullName>
    </submittedName>
</protein>
<reference evidence="3" key="2">
    <citation type="journal article" date="2020" name="Microorganisms">
        <title>Osmotic Adaptation and Compatible Solute Biosynthesis of Phototrophic Bacteria as Revealed from Genome Analyses.</title>
        <authorList>
            <person name="Imhoff J.F."/>
            <person name="Rahn T."/>
            <person name="Kunzel S."/>
            <person name="Keller A."/>
            <person name="Neulinger S.C."/>
        </authorList>
    </citation>
    <scope>NUCLEOTIDE SEQUENCE</scope>
    <source>
        <strain evidence="3">DSM 4395</strain>
    </source>
</reference>
<dbReference type="Pfam" id="PF12850">
    <property type="entry name" value="Metallophos_2"/>
    <property type="match status" value="1"/>
</dbReference>
<evidence type="ECO:0000259" key="2">
    <source>
        <dbReference type="Pfam" id="PF12850"/>
    </source>
</evidence>
<keyword evidence="4" id="KW-1185">Reference proteome</keyword>
<organism evidence="3 4">
    <name type="scientific">Halochromatium salexigens</name>
    <name type="common">Chromatium salexigens</name>
    <dbReference type="NCBI Taxonomy" id="49447"/>
    <lineage>
        <taxon>Bacteria</taxon>
        <taxon>Pseudomonadati</taxon>
        <taxon>Pseudomonadota</taxon>
        <taxon>Gammaproteobacteria</taxon>
        <taxon>Chromatiales</taxon>
        <taxon>Chromatiaceae</taxon>
        <taxon>Halochromatium</taxon>
    </lineage>
</organism>
<dbReference type="SUPFAM" id="SSF56300">
    <property type="entry name" value="Metallo-dependent phosphatases"/>
    <property type="match status" value="1"/>
</dbReference>
<comment type="caution">
    <text evidence="3">The sequence shown here is derived from an EMBL/GenBank/DDBJ whole genome shotgun (WGS) entry which is preliminary data.</text>
</comment>
<dbReference type="InterPro" id="IPR029052">
    <property type="entry name" value="Metallo-depent_PP-like"/>
</dbReference>
<reference evidence="3" key="1">
    <citation type="submission" date="2017-05" db="EMBL/GenBank/DDBJ databases">
        <authorList>
            <person name="Imhoff J.F."/>
            <person name="Rahn T."/>
            <person name="Kuenzel S."/>
            <person name="Neulinger S.C."/>
        </authorList>
    </citation>
    <scope>NUCLEOTIDE SEQUENCE</scope>
    <source>
        <strain evidence="3">DSM 4395</strain>
    </source>
</reference>
<feature type="domain" description="Calcineurin-like phosphoesterase" evidence="2">
    <location>
        <begin position="5"/>
        <end position="157"/>
    </location>
</feature>
<dbReference type="Gene3D" id="3.60.21.10">
    <property type="match status" value="1"/>
</dbReference>
<evidence type="ECO:0000256" key="1">
    <source>
        <dbReference type="ARBA" id="ARBA00008950"/>
    </source>
</evidence>
<sequence>MSAVRVALVADTHGYLDPRIAALVTHCDSALHAGDIGNAHVLAQLQPRGGRVYAVLGNNDVARKWPEDQRELLLSIPWEAHVALPGGELVLVHGHRLPAARRHERLRARYPHARAICYGHSHVLADDREARPWVLNPGAAGRVRTAGGPSCLVLTASADGWQLEQHRFVLRSPRRRALEPAAERARRRAPAVNQ</sequence>
<dbReference type="Proteomes" id="UP001296967">
    <property type="component" value="Unassembled WGS sequence"/>
</dbReference>
<accession>A0AAJ0XHM6</accession>
<dbReference type="RefSeq" id="WP_201246866.1">
    <property type="nucleotide sequence ID" value="NZ_NHSF01000074.1"/>
</dbReference>
<dbReference type="AlphaFoldDB" id="A0AAJ0XHM6"/>
<gene>
    <name evidence="3" type="ORF">CCR82_16180</name>
</gene>
<evidence type="ECO:0000313" key="4">
    <source>
        <dbReference type="Proteomes" id="UP001296967"/>
    </source>
</evidence>
<dbReference type="EMBL" id="NHSF01000074">
    <property type="protein sequence ID" value="MBK5932026.1"/>
    <property type="molecule type" value="Genomic_DNA"/>
</dbReference>
<proteinExistence type="inferred from homology"/>
<name>A0AAJ0XHM6_HALSE</name>